<protein>
    <submittedName>
        <fullName evidence="1">Uncharacterized protein</fullName>
    </submittedName>
</protein>
<proteinExistence type="predicted"/>
<comment type="caution">
    <text evidence="1">The sequence shown here is derived from an EMBL/GenBank/DDBJ whole genome shotgun (WGS) entry which is preliminary data.</text>
</comment>
<dbReference type="EMBL" id="CM029052">
    <property type="protein sequence ID" value="KAG2557091.1"/>
    <property type="molecule type" value="Genomic_DNA"/>
</dbReference>
<evidence type="ECO:0000313" key="2">
    <source>
        <dbReference type="Proteomes" id="UP000823388"/>
    </source>
</evidence>
<keyword evidence="2" id="KW-1185">Reference proteome</keyword>
<organism evidence="1 2">
    <name type="scientific">Panicum virgatum</name>
    <name type="common">Blackwell switchgrass</name>
    <dbReference type="NCBI Taxonomy" id="38727"/>
    <lineage>
        <taxon>Eukaryota</taxon>
        <taxon>Viridiplantae</taxon>
        <taxon>Streptophyta</taxon>
        <taxon>Embryophyta</taxon>
        <taxon>Tracheophyta</taxon>
        <taxon>Spermatophyta</taxon>
        <taxon>Magnoliopsida</taxon>
        <taxon>Liliopsida</taxon>
        <taxon>Poales</taxon>
        <taxon>Poaceae</taxon>
        <taxon>PACMAD clade</taxon>
        <taxon>Panicoideae</taxon>
        <taxon>Panicodae</taxon>
        <taxon>Paniceae</taxon>
        <taxon>Panicinae</taxon>
        <taxon>Panicum</taxon>
        <taxon>Panicum sect. Hiantes</taxon>
    </lineage>
</organism>
<name>A0A8T0P4J8_PANVG</name>
<accession>A0A8T0P4J8</accession>
<reference evidence="1" key="1">
    <citation type="submission" date="2020-05" db="EMBL/GenBank/DDBJ databases">
        <title>WGS assembly of Panicum virgatum.</title>
        <authorList>
            <person name="Lovell J.T."/>
            <person name="Jenkins J."/>
            <person name="Shu S."/>
            <person name="Juenger T.E."/>
            <person name="Schmutz J."/>
        </authorList>
    </citation>
    <scope>NUCLEOTIDE SEQUENCE</scope>
    <source>
        <strain evidence="1">AP13</strain>
    </source>
</reference>
<sequence>MGHAMWLHRPVFLASQRALSSTMPGLPLQNSPDFCSPHVEFGDRHVCQLCSARHQIQETPDNIHGHGGTRSWCLLVCS</sequence>
<dbReference type="AlphaFoldDB" id="A0A8T0P4J8"/>
<dbReference type="Proteomes" id="UP000823388">
    <property type="component" value="Chromosome 8N"/>
</dbReference>
<evidence type="ECO:0000313" key="1">
    <source>
        <dbReference type="EMBL" id="KAG2557091.1"/>
    </source>
</evidence>
<gene>
    <name evidence="1" type="ORF">PVAP13_8NG182101</name>
</gene>